<name>A0A917GPN1_9FLAO</name>
<protein>
    <recommendedName>
        <fullName evidence="4">Toxin-antitoxin system YwqK family antitoxin</fullName>
    </recommendedName>
</protein>
<proteinExistence type="predicted"/>
<reference evidence="2" key="1">
    <citation type="journal article" date="2014" name="Int. J. Syst. Evol. Microbiol.">
        <title>Complete genome sequence of Corynebacterium casei LMG S-19264T (=DSM 44701T), isolated from a smear-ripened cheese.</title>
        <authorList>
            <consortium name="US DOE Joint Genome Institute (JGI-PGF)"/>
            <person name="Walter F."/>
            <person name="Albersmeier A."/>
            <person name="Kalinowski J."/>
            <person name="Ruckert C."/>
        </authorList>
    </citation>
    <scope>NUCLEOTIDE SEQUENCE</scope>
    <source>
        <strain evidence="2">CGMCC 1.12751</strain>
    </source>
</reference>
<dbReference type="Gene3D" id="2.20.110.10">
    <property type="entry name" value="Histone H3 K4-specific methyltransferase SET7/9 N-terminal domain"/>
    <property type="match status" value="1"/>
</dbReference>
<comment type="caution">
    <text evidence="2">The sequence shown here is derived from an EMBL/GenBank/DDBJ whole genome shotgun (WGS) entry which is preliminary data.</text>
</comment>
<dbReference type="Proteomes" id="UP000625976">
    <property type="component" value="Unassembled WGS sequence"/>
</dbReference>
<dbReference type="Gene3D" id="3.90.930.1">
    <property type="match status" value="1"/>
</dbReference>
<evidence type="ECO:0000313" key="3">
    <source>
        <dbReference type="Proteomes" id="UP000625976"/>
    </source>
</evidence>
<keyword evidence="1" id="KW-0732">Signal</keyword>
<dbReference type="PANTHER" id="PTHR33706">
    <property type="entry name" value="MORN VARIANT REPEAT PROTEIN"/>
    <property type="match status" value="1"/>
</dbReference>
<evidence type="ECO:0000256" key="1">
    <source>
        <dbReference type="SAM" id="SignalP"/>
    </source>
</evidence>
<gene>
    <name evidence="2" type="ORF">GCM10010976_25680</name>
</gene>
<evidence type="ECO:0000313" key="2">
    <source>
        <dbReference type="EMBL" id="GGG53581.1"/>
    </source>
</evidence>
<dbReference type="PANTHER" id="PTHR33706:SF1">
    <property type="entry name" value="TPR REPEAT PROTEIN"/>
    <property type="match status" value="1"/>
</dbReference>
<dbReference type="SUPFAM" id="SSF82185">
    <property type="entry name" value="Histone H3 K4-specific methyltransferase SET7/9 N-terminal domain"/>
    <property type="match status" value="2"/>
</dbReference>
<sequence length="236" mass="27562">MNIKQIHIFIFLLIPTLFMAQSVNQLDKNGKRDGVWKKNFDNTNIVRYEGTFLHGKEIGLFKFYKSINKTAVLTATKQFNEKDNLAEVTYYASNGKVISKGIMNGKDNIGEWTIYHNSSTQVMTLEHYNNQGQLDGESMVYYSDGQLAEKRHFIKNKVQGKAIWYYENGNEMKIYHYENGLLHGEAKFYLAEGALEIEGQYKNDQKDGIWKYYKDGELSDEKDYTRYSKNPYNKKD</sequence>
<evidence type="ECO:0008006" key="4">
    <source>
        <dbReference type="Google" id="ProtNLM"/>
    </source>
</evidence>
<feature type="chain" id="PRO_5037666718" description="Toxin-antitoxin system YwqK family antitoxin" evidence="1">
    <location>
        <begin position="21"/>
        <end position="236"/>
    </location>
</feature>
<dbReference type="Pfam" id="PF07661">
    <property type="entry name" value="MORN_2"/>
    <property type="match status" value="3"/>
</dbReference>
<keyword evidence="3" id="KW-1185">Reference proteome</keyword>
<feature type="signal peptide" evidence="1">
    <location>
        <begin position="1"/>
        <end position="20"/>
    </location>
</feature>
<reference evidence="2" key="2">
    <citation type="submission" date="2020-09" db="EMBL/GenBank/DDBJ databases">
        <authorList>
            <person name="Sun Q."/>
            <person name="Zhou Y."/>
        </authorList>
    </citation>
    <scope>NUCLEOTIDE SEQUENCE</scope>
    <source>
        <strain evidence="2">CGMCC 1.12751</strain>
    </source>
</reference>
<dbReference type="EMBL" id="BMFQ01000003">
    <property type="protein sequence ID" value="GGG53581.1"/>
    <property type="molecule type" value="Genomic_DNA"/>
</dbReference>
<dbReference type="RefSeq" id="WP_229736671.1">
    <property type="nucleotide sequence ID" value="NZ_BMFQ01000003.1"/>
</dbReference>
<organism evidence="2 3">
    <name type="scientific">Bizionia arctica</name>
    <dbReference type="NCBI Taxonomy" id="1495645"/>
    <lineage>
        <taxon>Bacteria</taxon>
        <taxon>Pseudomonadati</taxon>
        <taxon>Bacteroidota</taxon>
        <taxon>Flavobacteriia</taxon>
        <taxon>Flavobacteriales</taxon>
        <taxon>Flavobacteriaceae</taxon>
        <taxon>Bizionia</taxon>
    </lineage>
</organism>
<dbReference type="InterPro" id="IPR011652">
    <property type="entry name" value="MORN_2"/>
</dbReference>
<dbReference type="AlphaFoldDB" id="A0A917GPN1"/>
<accession>A0A917GPN1</accession>